<sequence>MSFQAYIDNIKAKTGKTPDDFKKLAEEKGFLQNGQLVKTVKATEITNWLKEEFELGYGHAMAVYATFKGKTE</sequence>
<dbReference type="Pfam" id="PF14117">
    <property type="entry name" value="DUF4287"/>
    <property type="match status" value="1"/>
</dbReference>
<name>A0A344TFE9_9BACT</name>
<evidence type="ECO:0000313" key="2">
    <source>
        <dbReference type="Proteomes" id="UP000251993"/>
    </source>
</evidence>
<gene>
    <name evidence="1" type="ORF">DR864_06315</name>
</gene>
<organism evidence="1 2">
    <name type="scientific">Runella rosea</name>
    <dbReference type="NCBI Taxonomy" id="2259595"/>
    <lineage>
        <taxon>Bacteria</taxon>
        <taxon>Pseudomonadati</taxon>
        <taxon>Bacteroidota</taxon>
        <taxon>Cytophagia</taxon>
        <taxon>Cytophagales</taxon>
        <taxon>Spirosomataceae</taxon>
        <taxon>Runella</taxon>
    </lineage>
</organism>
<reference evidence="1 2" key="1">
    <citation type="submission" date="2018-07" db="EMBL/GenBank/DDBJ databases">
        <title>Genome sequencing of Runella.</title>
        <authorList>
            <person name="Baek M.-G."/>
            <person name="Yi H."/>
        </authorList>
    </citation>
    <scope>NUCLEOTIDE SEQUENCE [LARGE SCALE GENOMIC DNA]</scope>
    <source>
        <strain evidence="1 2">HYN0085</strain>
    </source>
</reference>
<dbReference type="InterPro" id="IPR025629">
    <property type="entry name" value="DUF4287"/>
</dbReference>
<dbReference type="AlphaFoldDB" id="A0A344TFE9"/>
<evidence type="ECO:0000313" key="1">
    <source>
        <dbReference type="EMBL" id="AXE17370.1"/>
    </source>
</evidence>
<accession>A0A344TFE9</accession>
<keyword evidence="2" id="KW-1185">Reference proteome</keyword>
<dbReference type="OrthoDB" id="9809825at2"/>
<dbReference type="RefSeq" id="WP_114066156.1">
    <property type="nucleotide sequence ID" value="NZ_CP030850.1"/>
</dbReference>
<dbReference type="Proteomes" id="UP000251993">
    <property type="component" value="Chromosome"/>
</dbReference>
<dbReference type="EMBL" id="CP030850">
    <property type="protein sequence ID" value="AXE17370.1"/>
    <property type="molecule type" value="Genomic_DNA"/>
</dbReference>
<dbReference type="KEGG" id="run:DR864_06315"/>
<protein>
    <submittedName>
        <fullName evidence="1">DUF4287 domain-containing protein</fullName>
    </submittedName>
</protein>
<proteinExistence type="predicted"/>